<protein>
    <submittedName>
        <fullName evidence="5">Uncharacterized protein</fullName>
    </submittedName>
</protein>
<dbReference type="PANTHER" id="PTHR36766">
    <property type="entry name" value="PLANT BROAD-SPECTRUM MILDEW RESISTANCE PROTEIN RPW8"/>
    <property type="match status" value="1"/>
</dbReference>
<dbReference type="SUPFAM" id="SSF52058">
    <property type="entry name" value="L domain-like"/>
    <property type="match status" value="1"/>
</dbReference>
<dbReference type="SUPFAM" id="SSF52540">
    <property type="entry name" value="P-loop containing nucleoside triphosphate hydrolases"/>
    <property type="match status" value="1"/>
</dbReference>
<evidence type="ECO:0000256" key="2">
    <source>
        <dbReference type="ARBA" id="ARBA00022821"/>
    </source>
</evidence>
<dbReference type="Gene3D" id="1.10.8.430">
    <property type="entry name" value="Helical domain of apoptotic protease-activating factors"/>
    <property type="match status" value="1"/>
</dbReference>
<evidence type="ECO:0000313" key="6">
    <source>
        <dbReference type="Proteomes" id="UP000824469"/>
    </source>
</evidence>
<dbReference type="PANTHER" id="PTHR36766:SF30">
    <property type="entry name" value="TIR-NBS TYPE DISEASE RESISTANCE PROTEIN-RELATED"/>
    <property type="match status" value="1"/>
</dbReference>
<dbReference type="Pfam" id="PF23598">
    <property type="entry name" value="LRR_14"/>
    <property type="match status" value="2"/>
</dbReference>
<dbReference type="Gene3D" id="3.40.50.300">
    <property type="entry name" value="P-loop containing nucleotide triphosphate hydrolases"/>
    <property type="match status" value="1"/>
</dbReference>
<keyword evidence="2" id="KW-0611">Plant defense</keyword>
<dbReference type="GO" id="GO:0006952">
    <property type="term" value="P:defense response"/>
    <property type="evidence" value="ECO:0007669"/>
    <property type="project" value="UniProtKB-KW"/>
</dbReference>
<accession>A0AA38BWF7</accession>
<comment type="caution">
    <text evidence="5">The sequence shown here is derived from an EMBL/GenBank/DDBJ whole genome shotgun (WGS) entry which is preliminary data.</text>
</comment>
<dbReference type="InterPro" id="IPR027417">
    <property type="entry name" value="P-loop_NTPase"/>
</dbReference>
<dbReference type="InterPro" id="IPR055414">
    <property type="entry name" value="LRR_R13L4/SHOC2-like"/>
</dbReference>
<evidence type="ECO:0000259" key="3">
    <source>
        <dbReference type="Pfam" id="PF00931"/>
    </source>
</evidence>
<dbReference type="Proteomes" id="UP000824469">
    <property type="component" value="Unassembled WGS sequence"/>
</dbReference>
<evidence type="ECO:0000259" key="4">
    <source>
        <dbReference type="Pfam" id="PF23598"/>
    </source>
</evidence>
<keyword evidence="6" id="KW-1185">Reference proteome</keyword>
<dbReference type="GO" id="GO:0043531">
    <property type="term" value="F:ADP binding"/>
    <property type="evidence" value="ECO:0007669"/>
    <property type="project" value="InterPro"/>
</dbReference>
<reference evidence="5 6" key="1">
    <citation type="journal article" date="2021" name="Nat. Plants">
        <title>The Taxus genome provides insights into paclitaxel biosynthesis.</title>
        <authorList>
            <person name="Xiong X."/>
            <person name="Gou J."/>
            <person name="Liao Q."/>
            <person name="Li Y."/>
            <person name="Zhou Q."/>
            <person name="Bi G."/>
            <person name="Li C."/>
            <person name="Du R."/>
            <person name="Wang X."/>
            <person name="Sun T."/>
            <person name="Guo L."/>
            <person name="Liang H."/>
            <person name="Lu P."/>
            <person name="Wu Y."/>
            <person name="Zhang Z."/>
            <person name="Ro D.K."/>
            <person name="Shang Y."/>
            <person name="Huang S."/>
            <person name="Yan J."/>
        </authorList>
    </citation>
    <scope>NUCLEOTIDE SEQUENCE [LARGE SCALE GENOMIC DNA]</scope>
    <source>
        <strain evidence="5">Ta-2019</strain>
    </source>
</reference>
<dbReference type="EMBL" id="JAHRHJ020003813">
    <property type="protein sequence ID" value="KAH9288703.1"/>
    <property type="molecule type" value="Genomic_DNA"/>
</dbReference>
<evidence type="ECO:0000256" key="1">
    <source>
        <dbReference type="ARBA" id="ARBA00022737"/>
    </source>
</evidence>
<name>A0AA38BWF7_TAXCH</name>
<sequence>MSGSDSAVAVILQGFGGVGKTTLAAAVIQNLDLVSTDFKFCRVIIDEKTPDKRSHILDLQRNIIQDFEGRKYDLRDADDGRGQIQRAMENKCCFLFVDNVVDNDYIRQLLPKHLLPASENSKMRILITSRGSDVRSVLGMKKRKEYDVNTLSPEASKTLLRSIIVEDVNEAHHRFHNEARLIDAVAEACRGVPLLLSVFGNQLKFEREEVSYRAALAALEKGDVDRFANDEHVAEKLLFVYRKMDEEDQETFLDICFYFHGEEVIVHDILRLMGRKEAKGTRLIHYEELDEVITDESKLRNVKGLALPNDTCLTTLKSSHLNAMQDSLRFLFLGPWVKIDGPPCDGAFKNLRCLHVDDVPVFPFKDASRMENLKVFSNFSKPGIDLPRLPPALKLLSHYLQQPDFDAFPNMPLQNLKSLERLYLIPKKPLILAQGLELPASLKILVLNRCKQVPKAFGHLTALEEVDLVECDMEALPKGFTKLIKLSKLSMEGCTNLTSLSKGFGLLSSLTSLDLEGCTRLEGLPVDFGELRALESLFMRGCENLRALPDEFGRLSSLHVLDLTGCINLQRLPESFGNLSLQKLQLESLVSLEELPESIGNLPCLKDLRLIYCNSLSSLPDSFVRLKTLEILHIKSCIKLNAMPKDLGQLSSLIELVVEYCPKLKELPHGIETLPALKILTLKRCKSLKNLPAGFGELTSLEKLTLTILMISTLPHGFQGLTKLKQLYIYFCPKLESVVNEFENLSSLRRLGILNCNMLEGKTMDKIMKLQHCYYLNINNSEKLVQQWKEMVQQKEEYPMIVCTSNTLSEEERQRATRIGLLGGQCIELNSSRDGWIEHLSVSVFKDTTSVAVIGLPHFDQQLLQRILGTAIETARAASSGQLRIICVKKVSLYGETPAADAKEEERITKILKWLPHGSLVIPSTDTRRLSLIKELCFSSSADDKVACFMADIRADNKGRQTFLDGETIEENNISEKIVQKLSSSECAAEKEDDILDKRNGEEQEISSWPEKFKEANIDHFICSNNSKITLDQLQGKTIGIIICDLDSIECIKLQQVYKDFEIMDSDFQGVWIPILSNEDYGFGTYARAFEKMPWASLPNPKLMTEKNPRFIIFDKGFGTILNPNALSAIMTWGVKAYPFTQDIIDPIISNMHTKSSLKFLVEDMNFLDMQGNT</sequence>
<feature type="domain" description="Disease resistance R13L4/SHOC-2-like LRR" evidence="4">
    <location>
        <begin position="663"/>
        <end position="791"/>
    </location>
</feature>
<evidence type="ECO:0000313" key="5">
    <source>
        <dbReference type="EMBL" id="KAH9288703.1"/>
    </source>
</evidence>
<feature type="non-terminal residue" evidence="5">
    <location>
        <position position="1174"/>
    </location>
</feature>
<proteinExistence type="predicted"/>
<feature type="domain" description="NB-ARC" evidence="3">
    <location>
        <begin position="9"/>
        <end position="165"/>
    </location>
</feature>
<dbReference type="InterPro" id="IPR042197">
    <property type="entry name" value="Apaf_helical"/>
</dbReference>
<dbReference type="Gene3D" id="3.80.10.10">
    <property type="entry name" value="Ribonuclease Inhibitor"/>
    <property type="match status" value="2"/>
</dbReference>
<dbReference type="InterPro" id="IPR002182">
    <property type="entry name" value="NB-ARC"/>
</dbReference>
<organism evidence="5 6">
    <name type="scientific">Taxus chinensis</name>
    <name type="common">Chinese yew</name>
    <name type="synonym">Taxus wallichiana var. chinensis</name>
    <dbReference type="NCBI Taxonomy" id="29808"/>
    <lineage>
        <taxon>Eukaryota</taxon>
        <taxon>Viridiplantae</taxon>
        <taxon>Streptophyta</taxon>
        <taxon>Embryophyta</taxon>
        <taxon>Tracheophyta</taxon>
        <taxon>Spermatophyta</taxon>
        <taxon>Pinopsida</taxon>
        <taxon>Pinidae</taxon>
        <taxon>Conifers II</taxon>
        <taxon>Cupressales</taxon>
        <taxon>Taxaceae</taxon>
        <taxon>Taxus</taxon>
    </lineage>
</organism>
<dbReference type="InterPro" id="IPR032675">
    <property type="entry name" value="LRR_dom_sf"/>
</dbReference>
<dbReference type="AlphaFoldDB" id="A0AA38BWF7"/>
<feature type="domain" description="Disease resistance R13L4/SHOC-2-like LRR" evidence="4">
    <location>
        <begin position="558"/>
        <end position="657"/>
    </location>
</feature>
<keyword evidence="1" id="KW-0677">Repeat</keyword>
<dbReference type="Pfam" id="PF00931">
    <property type="entry name" value="NB-ARC"/>
    <property type="match status" value="1"/>
</dbReference>
<dbReference type="PRINTS" id="PR00364">
    <property type="entry name" value="DISEASERSIST"/>
</dbReference>
<gene>
    <name evidence="5" type="ORF">KI387_032820</name>
</gene>